<dbReference type="EMBL" id="QPII01000016">
    <property type="protein sequence ID" value="RCV87298.1"/>
    <property type="molecule type" value="Genomic_DNA"/>
</dbReference>
<keyword evidence="3" id="KW-1185">Reference proteome</keyword>
<gene>
    <name evidence="2" type="ORF">DU505_17455</name>
</gene>
<accession>A0A368TRQ7</accession>
<dbReference type="Proteomes" id="UP000252405">
    <property type="component" value="Unassembled WGS sequence"/>
</dbReference>
<evidence type="ECO:0008006" key="4">
    <source>
        <dbReference type="Google" id="ProtNLM"/>
    </source>
</evidence>
<feature type="transmembrane region" description="Helical" evidence="1">
    <location>
        <begin position="6"/>
        <end position="24"/>
    </location>
</feature>
<evidence type="ECO:0000313" key="3">
    <source>
        <dbReference type="Proteomes" id="UP000252405"/>
    </source>
</evidence>
<evidence type="ECO:0000256" key="1">
    <source>
        <dbReference type="SAM" id="Phobius"/>
    </source>
</evidence>
<sequence>MGRLFSLIVIVSLAYGGLYFYYGVAMKQAIERQIDDRGLTALEVERIHYGPLAPITSDARISATVTYRGAEATLNIRVIGHPIFSDEMRVELDGLQALRLRIGTGE</sequence>
<keyword evidence="1" id="KW-1133">Transmembrane helix</keyword>
<evidence type="ECO:0000313" key="2">
    <source>
        <dbReference type="EMBL" id="RCV87298.1"/>
    </source>
</evidence>
<comment type="caution">
    <text evidence="2">The sequence shown here is derived from an EMBL/GenBank/DDBJ whole genome shotgun (WGS) entry which is preliminary data.</text>
</comment>
<dbReference type="RefSeq" id="WP_114480268.1">
    <property type="nucleotide sequence ID" value="NZ_QPII01000016.1"/>
</dbReference>
<organism evidence="2 3">
    <name type="scientific">Billgrantia montanilacus</name>
    <dbReference type="NCBI Taxonomy" id="2282305"/>
    <lineage>
        <taxon>Bacteria</taxon>
        <taxon>Pseudomonadati</taxon>
        <taxon>Pseudomonadota</taxon>
        <taxon>Gammaproteobacteria</taxon>
        <taxon>Oceanospirillales</taxon>
        <taxon>Halomonadaceae</taxon>
        <taxon>Billgrantia</taxon>
    </lineage>
</organism>
<keyword evidence="1" id="KW-0472">Membrane</keyword>
<dbReference type="OrthoDB" id="6168649at2"/>
<proteinExistence type="predicted"/>
<dbReference type="AlphaFoldDB" id="A0A368TRQ7"/>
<protein>
    <recommendedName>
        <fullName evidence="4">DUF945 domain-containing protein</fullName>
    </recommendedName>
</protein>
<keyword evidence="1" id="KW-0812">Transmembrane</keyword>
<name>A0A368TRQ7_9GAMM</name>
<reference evidence="2 3" key="1">
    <citation type="submission" date="2018-07" db="EMBL/GenBank/DDBJ databases">
        <title>Halomonas montanilacus sp. nov., isolated from Lake Pengyan on Tibetan Plateau.</title>
        <authorList>
            <person name="Lu H."/>
            <person name="Xing P."/>
            <person name="Wu Q."/>
        </authorList>
    </citation>
    <scope>NUCLEOTIDE SEQUENCE [LARGE SCALE GENOMIC DNA]</scope>
    <source>
        <strain evidence="2 3">PYC7W</strain>
    </source>
</reference>